<sequence length="542" mass="58066">MSLHPAPAFLEDRRLRALLATGLLDTPPEDRFDRLTRLVCRVVGVPIALVSLVDDERQVFKSQQGLSDPWTAGTPLSHSLCQRVARTGRLYQLDDARAGETCDHPAVTEIGVGAYLGVPIRDPDGYALGSLCAIDRDPRAWTADDRATLRDLADIVESEVALTLALDGRTESEARYRGVVESVRDVVVQADAEGRWSFLNPAWETVTGHAVAESLGRPCLDVIHPDDHAEVARNFRSLLSGAVPYVRHECRLLRAGGGVRHVEVHVQLLRSEGGAVRGAAGTITDVTDSIRFEAERVARERTEEMLRIKEAFLGNMSHELRTPLTGILGFAEVLAEEVGTEQREAVDIIVRSAQRLQGTLNSVLDLAQLEGGSFTFEAAPVDLRGEAAEVARLLAPVAEQRGVALDVVGPPVRALADSAALHRVLNNLVGNALKFTDEGGVVVEVGVDDGRAWLRVEDSGIGIDPAFAPRLFDEFAQASTGYTRTHEGNGLGLAITKRLVDLMGGTISVESEPGVGSAFTVRLPAAPVPAWVVGGVGGPSSS</sequence>
<dbReference type="Pfam" id="PF00989">
    <property type="entry name" value="PAS"/>
    <property type="match status" value="1"/>
</dbReference>
<gene>
    <name evidence="9" type="ORF">RM540_05350</name>
</gene>
<dbReference type="InterPro" id="IPR013767">
    <property type="entry name" value="PAS_fold"/>
</dbReference>
<dbReference type="Pfam" id="PF00512">
    <property type="entry name" value="HisKA"/>
    <property type="match status" value="1"/>
</dbReference>
<dbReference type="PRINTS" id="PR00344">
    <property type="entry name" value="BCTRLSENSOR"/>
</dbReference>
<dbReference type="SUPFAM" id="SSF47384">
    <property type="entry name" value="Homodimeric domain of signal transducing histidine kinase"/>
    <property type="match status" value="1"/>
</dbReference>
<dbReference type="NCBIfam" id="TIGR00229">
    <property type="entry name" value="sensory_box"/>
    <property type="match status" value="1"/>
</dbReference>
<dbReference type="EMBL" id="JAVRHT010000009">
    <property type="protein sequence ID" value="MDT0631171.1"/>
    <property type="molecule type" value="Genomic_DNA"/>
</dbReference>
<feature type="domain" description="Histidine kinase" evidence="6">
    <location>
        <begin position="315"/>
        <end position="527"/>
    </location>
</feature>
<dbReference type="SUPFAM" id="SSF55781">
    <property type="entry name" value="GAF domain-like"/>
    <property type="match status" value="1"/>
</dbReference>
<dbReference type="Gene3D" id="3.30.450.20">
    <property type="entry name" value="PAS domain"/>
    <property type="match status" value="1"/>
</dbReference>
<dbReference type="InterPro" id="IPR000700">
    <property type="entry name" value="PAS-assoc_C"/>
</dbReference>
<dbReference type="SMART" id="SM00091">
    <property type="entry name" value="PAS"/>
    <property type="match status" value="1"/>
</dbReference>
<dbReference type="InterPro" id="IPR003661">
    <property type="entry name" value="HisK_dim/P_dom"/>
</dbReference>
<dbReference type="Pfam" id="PF01590">
    <property type="entry name" value="GAF"/>
    <property type="match status" value="1"/>
</dbReference>
<keyword evidence="4" id="KW-0808">Transferase</keyword>
<evidence type="ECO:0000313" key="9">
    <source>
        <dbReference type="EMBL" id="MDT0631171.1"/>
    </source>
</evidence>
<dbReference type="SUPFAM" id="SSF55874">
    <property type="entry name" value="ATPase domain of HSP90 chaperone/DNA topoisomerase II/histidine kinase"/>
    <property type="match status" value="1"/>
</dbReference>
<dbReference type="SMART" id="SM00086">
    <property type="entry name" value="PAC"/>
    <property type="match status" value="1"/>
</dbReference>
<feature type="domain" description="PAS" evidence="7">
    <location>
        <begin position="172"/>
        <end position="242"/>
    </location>
</feature>
<protein>
    <recommendedName>
        <fullName evidence="2">histidine kinase</fullName>
        <ecNumber evidence="2">2.7.13.3</ecNumber>
    </recommendedName>
</protein>
<dbReference type="PROSITE" id="PS50112">
    <property type="entry name" value="PAS"/>
    <property type="match status" value="1"/>
</dbReference>
<dbReference type="Proteomes" id="UP001267426">
    <property type="component" value="Unassembled WGS sequence"/>
</dbReference>
<dbReference type="Pfam" id="PF02518">
    <property type="entry name" value="HATPase_c"/>
    <property type="match status" value="1"/>
</dbReference>
<keyword evidence="9" id="KW-0547">Nucleotide-binding</keyword>
<dbReference type="CDD" id="cd16922">
    <property type="entry name" value="HATPase_EvgS-ArcB-TorS-like"/>
    <property type="match status" value="1"/>
</dbReference>
<evidence type="ECO:0000256" key="1">
    <source>
        <dbReference type="ARBA" id="ARBA00000085"/>
    </source>
</evidence>
<dbReference type="InterPro" id="IPR005467">
    <property type="entry name" value="His_kinase_dom"/>
</dbReference>
<dbReference type="InterPro" id="IPR000014">
    <property type="entry name" value="PAS"/>
</dbReference>
<dbReference type="EC" id="2.7.13.3" evidence="2"/>
<dbReference type="RefSeq" id="WP_311662513.1">
    <property type="nucleotide sequence ID" value="NZ_JAVRHT010000009.1"/>
</dbReference>
<dbReference type="CDD" id="cd00082">
    <property type="entry name" value="HisKA"/>
    <property type="match status" value="1"/>
</dbReference>
<dbReference type="InterPro" id="IPR036097">
    <property type="entry name" value="HisK_dim/P_sf"/>
</dbReference>
<evidence type="ECO:0000256" key="2">
    <source>
        <dbReference type="ARBA" id="ARBA00012438"/>
    </source>
</evidence>
<keyword evidence="3" id="KW-0597">Phosphoprotein</keyword>
<dbReference type="SUPFAM" id="SSF55785">
    <property type="entry name" value="PYP-like sensor domain (PAS domain)"/>
    <property type="match status" value="1"/>
</dbReference>
<comment type="caution">
    <text evidence="9">The sequence shown here is derived from an EMBL/GenBank/DDBJ whole genome shotgun (WGS) entry which is preliminary data.</text>
</comment>
<dbReference type="SMART" id="SM00065">
    <property type="entry name" value="GAF"/>
    <property type="match status" value="1"/>
</dbReference>
<dbReference type="Gene3D" id="3.30.565.10">
    <property type="entry name" value="Histidine kinase-like ATPase, C-terminal domain"/>
    <property type="match status" value="1"/>
</dbReference>
<keyword evidence="5" id="KW-0418">Kinase</keyword>
<dbReference type="SMART" id="SM00387">
    <property type="entry name" value="HATPase_c"/>
    <property type="match status" value="1"/>
</dbReference>
<evidence type="ECO:0000313" key="10">
    <source>
        <dbReference type="Proteomes" id="UP001267426"/>
    </source>
</evidence>
<dbReference type="InterPro" id="IPR036890">
    <property type="entry name" value="HATPase_C_sf"/>
</dbReference>
<dbReference type="InterPro" id="IPR004358">
    <property type="entry name" value="Sig_transdc_His_kin-like_C"/>
</dbReference>
<name>A0ABU3BPF4_9BACT</name>
<dbReference type="GO" id="GO:0005524">
    <property type="term" value="F:ATP binding"/>
    <property type="evidence" value="ECO:0007669"/>
    <property type="project" value="UniProtKB-KW"/>
</dbReference>
<dbReference type="Gene3D" id="1.10.287.130">
    <property type="match status" value="1"/>
</dbReference>
<dbReference type="InterPro" id="IPR001610">
    <property type="entry name" value="PAC"/>
</dbReference>
<dbReference type="InterPro" id="IPR029016">
    <property type="entry name" value="GAF-like_dom_sf"/>
</dbReference>
<dbReference type="Gene3D" id="3.30.450.40">
    <property type="match status" value="1"/>
</dbReference>
<feature type="domain" description="PAC" evidence="8">
    <location>
        <begin position="246"/>
        <end position="298"/>
    </location>
</feature>
<evidence type="ECO:0000256" key="5">
    <source>
        <dbReference type="ARBA" id="ARBA00022777"/>
    </source>
</evidence>
<reference evidence="9 10" key="1">
    <citation type="submission" date="2023-09" db="EMBL/GenBank/DDBJ databases">
        <authorList>
            <person name="Rey-Velasco X."/>
        </authorList>
    </citation>
    <scope>NUCLEOTIDE SEQUENCE [LARGE SCALE GENOMIC DNA]</scope>
    <source>
        <strain evidence="9 10">F394</strain>
    </source>
</reference>
<dbReference type="CDD" id="cd00130">
    <property type="entry name" value="PAS"/>
    <property type="match status" value="1"/>
</dbReference>
<dbReference type="InterPro" id="IPR003018">
    <property type="entry name" value="GAF"/>
</dbReference>
<evidence type="ECO:0000256" key="4">
    <source>
        <dbReference type="ARBA" id="ARBA00022679"/>
    </source>
</evidence>
<dbReference type="PROSITE" id="PS50113">
    <property type="entry name" value="PAC"/>
    <property type="match status" value="1"/>
</dbReference>
<comment type="catalytic activity">
    <reaction evidence="1">
        <text>ATP + protein L-histidine = ADP + protein N-phospho-L-histidine.</text>
        <dbReference type="EC" id="2.7.13.3"/>
    </reaction>
</comment>
<dbReference type="InterPro" id="IPR003594">
    <property type="entry name" value="HATPase_dom"/>
</dbReference>
<dbReference type="PANTHER" id="PTHR43047:SF72">
    <property type="entry name" value="OSMOSENSING HISTIDINE PROTEIN KINASE SLN1"/>
    <property type="match status" value="1"/>
</dbReference>
<evidence type="ECO:0000259" key="7">
    <source>
        <dbReference type="PROSITE" id="PS50112"/>
    </source>
</evidence>
<dbReference type="SMART" id="SM00388">
    <property type="entry name" value="HisKA"/>
    <property type="match status" value="1"/>
</dbReference>
<dbReference type="PROSITE" id="PS50109">
    <property type="entry name" value="HIS_KIN"/>
    <property type="match status" value="1"/>
</dbReference>
<accession>A0ABU3BPF4</accession>
<keyword evidence="9" id="KW-0067">ATP-binding</keyword>
<evidence type="ECO:0000259" key="8">
    <source>
        <dbReference type="PROSITE" id="PS50113"/>
    </source>
</evidence>
<evidence type="ECO:0000259" key="6">
    <source>
        <dbReference type="PROSITE" id="PS50109"/>
    </source>
</evidence>
<evidence type="ECO:0000256" key="3">
    <source>
        <dbReference type="ARBA" id="ARBA00022553"/>
    </source>
</evidence>
<organism evidence="9 10">
    <name type="scientific">Rubrivirga litoralis</name>
    <dbReference type="NCBI Taxonomy" id="3075598"/>
    <lineage>
        <taxon>Bacteria</taxon>
        <taxon>Pseudomonadati</taxon>
        <taxon>Rhodothermota</taxon>
        <taxon>Rhodothermia</taxon>
        <taxon>Rhodothermales</taxon>
        <taxon>Rubricoccaceae</taxon>
        <taxon>Rubrivirga</taxon>
    </lineage>
</organism>
<keyword evidence="10" id="KW-1185">Reference proteome</keyword>
<dbReference type="InterPro" id="IPR035965">
    <property type="entry name" value="PAS-like_dom_sf"/>
</dbReference>
<proteinExistence type="predicted"/>
<dbReference type="PANTHER" id="PTHR43047">
    <property type="entry name" value="TWO-COMPONENT HISTIDINE PROTEIN KINASE"/>
    <property type="match status" value="1"/>
</dbReference>